<evidence type="ECO:0000259" key="3">
    <source>
        <dbReference type="Pfam" id="PF05065"/>
    </source>
</evidence>
<keyword evidence="2" id="KW-0175">Coiled coil</keyword>
<keyword evidence="5" id="KW-1185">Reference proteome</keyword>
<dbReference type="InterPro" id="IPR054612">
    <property type="entry name" value="Phage_capsid-like_C"/>
</dbReference>
<evidence type="ECO:0000313" key="4">
    <source>
        <dbReference type="EMBL" id="MBO7744172.1"/>
    </source>
</evidence>
<reference evidence="4 5" key="1">
    <citation type="submission" date="2021-03" db="EMBL/GenBank/DDBJ databases">
        <title>Paenibacillus artemisicola MWE-103 whole genome sequence.</title>
        <authorList>
            <person name="Ham Y.J."/>
        </authorList>
    </citation>
    <scope>NUCLEOTIDE SEQUENCE [LARGE SCALE GENOMIC DNA]</scope>
    <source>
        <strain evidence="4 5">MWE-103</strain>
    </source>
</reference>
<dbReference type="Proteomes" id="UP000670947">
    <property type="component" value="Unassembled WGS sequence"/>
</dbReference>
<dbReference type="SUPFAM" id="SSF56563">
    <property type="entry name" value="Major capsid protein gp5"/>
    <property type="match status" value="1"/>
</dbReference>
<comment type="caution">
    <text evidence="4">The sequence shown here is derived from an EMBL/GenBank/DDBJ whole genome shotgun (WGS) entry which is preliminary data.</text>
</comment>
<comment type="subcellular location">
    <subcellularLocation>
        <location evidence="1">Virion</location>
    </subcellularLocation>
</comment>
<protein>
    <submittedName>
        <fullName evidence="4">Phage major capsid protein</fullName>
    </submittedName>
</protein>
<dbReference type="EMBL" id="JAGGDJ010000003">
    <property type="protein sequence ID" value="MBO7744172.1"/>
    <property type="molecule type" value="Genomic_DNA"/>
</dbReference>
<dbReference type="RefSeq" id="WP_208847114.1">
    <property type="nucleotide sequence ID" value="NZ_JAGGDJ010000003.1"/>
</dbReference>
<organism evidence="4 5">
    <name type="scientific">Paenibacillus artemisiicola</name>
    <dbReference type="NCBI Taxonomy" id="1172618"/>
    <lineage>
        <taxon>Bacteria</taxon>
        <taxon>Bacillati</taxon>
        <taxon>Bacillota</taxon>
        <taxon>Bacilli</taxon>
        <taxon>Bacillales</taxon>
        <taxon>Paenibacillaceae</taxon>
        <taxon>Paenibacillus</taxon>
    </lineage>
</organism>
<dbReference type="Gene3D" id="3.30.2320.10">
    <property type="entry name" value="hypothetical protein PF0899 domain"/>
    <property type="match status" value="1"/>
</dbReference>
<feature type="coiled-coil region" evidence="2">
    <location>
        <begin position="7"/>
        <end position="53"/>
    </location>
</feature>
<gene>
    <name evidence="4" type="ORF">I8J29_08205</name>
</gene>
<feature type="domain" description="Phage capsid-like C-terminal" evidence="3">
    <location>
        <begin position="139"/>
        <end position="412"/>
    </location>
</feature>
<sequence length="417" mass="45048">MRNLKKINALKQQMAEKRTLANQMADENKLEEVRAISAEMRTLKEQIEALEELDNVDQGRISNDSKVDPLGGEPAAGALNETRSLKREQRMSTLAKPYMMDGQKRTLSLGKYVKGIVTGNWTNAEAERRAMSENVLTGGGVLVPELLSTEVIDLARNQARVIQAGALTIPMESNALTLAKVINGPAVAWKAENAPIAESDVTFGAADLKAKTLVGMVRLSVELFEDAENIDSIIEQELAAALALELDRATLFGTGIDDEPLGLYRTSGLQKIDMGVNGDKLEGYFPFSQAAEMIQNVNGEATGVIWAPRTAGAVDRLTDTSGQPLKAPASFESLKKYSTNQVPINLAHGTTNNASVALLGDWSKLYIGTRTNLTLETSREAEGAFGKLQVVIRAYLRADVLASKPNHFVAIEGIVPA</sequence>
<evidence type="ECO:0000256" key="2">
    <source>
        <dbReference type="SAM" id="Coils"/>
    </source>
</evidence>
<dbReference type="Gene3D" id="3.30.2400.10">
    <property type="entry name" value="Major capsid protein gp5"/>
    <property type="match status" value="1"/>
</dbReference>
<proteinExistence type="predicted"/>
<evidence type="ECO:0000313" key="5">
    <source>
        <dbReference type="Proteomes" id="UP000670947"/>
    </source>
</evidence>
<name>A0ABS3W785_9BACL</name>
<evidence type="ECO:0000256" key="1">
    <source>
        <dbReference type="ARBA" id="ARBA00004328"/>
    </source>
</evidence>
<dbReference type="Pfam" id="PF05065">
    <property type="entry name" value="Phage_capsid"/>
    <property type="match status" value="1"/>
</dbReference>
<dbReference type="InterPro" id="IPR024455">
    <property type="entry name" value="Phage_capsid"/>
</dbReference>
<dbReference type="NCBIfam" id="TIGR01554">
    <property type="entry name" value="major_cap_HK97"/>
    <property type="match status" value="1"/>
</dbReference>
<accession>A0ABS3W785</accession>